<keyword evidence="3" id="KW-1185">Reference proteome</keyword>
<proteinExistence type="predicted"/>
<feature type="signal peptide" evidence="1">
    <location>
        <begin position="1"/>
        <end position="30"/>
    </location>
</feature>
<keyword evidence="1" id="KW-0732">Signal</keyword>
<gene>
    <name evidence="2" type="ORF">ILUMI_21966</name>
</gene>
<evidence type="ECO:0000313" key="2">
    <source>
        <dbReference type="EMBL" id="KAF2884184.1"/>
    </source>
</evidence>
<reference evidence="2" key="1">
    <citation type="submission" date="2019-08" db="EMBL/GenBank/DDBJ databases">
        <title>The genome of the North American firefly Photinus pyralis.</title>
        <authorList>
            <consortium name="Photinus pyralis genome working group"/>
            <person name="Fallon T.R."/>
            <person name="Sander Lower S.E."/>
            <person name="Weng J.-K."/>
        </authorList>
    </citation>
    <scope>NUCLEOTIDE SEQUENCE</scope>
    <source>
        <strain evidence="2">TRF0915ILg1</strain>
        <tissue evidence="2">Whole body</tissue>
    </source>
</reference>
<feature type="chain" id="PRO_5035467194" evidence="1">
    <location>
        <begin position="31"/>
        <end position="137"/>
    </location>
</feature>
<evidence type="ECO:0000313" key="3">
    <source>
        <dbReference type="Proteomes" id="UP000801492"/>
    </source>
</evidence>
<dbReference type="Proteomes" id="UP000801492">
    <property type="component" value="Unassembled WGS sequence"/>
</dbReference>
<evidence type="ECO:0000256" key="1">
    <source>
        <dbReference type="SAM" id="SignalP"/>
    </source>
</evidence>
<organism evidence="2 3">
    <name type="scientific">Ignelater luminosus</name>
    <name type="common">Cucubano</name>
    <name type="synonym">Pyrophorus luminosus</name>
    <dbReference type="NCBI Taxonomy" id="2038154"/>
    <lineage>
        <taxon>Eukaryota</taxon>
        <taxon>Metazoa</taxon>
        <taxon>Ecdysozoa</taxon>
        <taxon>Arthropoda</taxon>
        <taxon>Hexapoda</taxon>
        <taxon>Insecta</taxon>
        <taxon>Pterygota</taxon>
        <taxon>Neoptera</taxon>
        <taxon>Endopterygota</taxon>
        <taxon>Coleoptera</taxon>
        <taxon>Polyphaga</taxon>
        <taxon>Elateriformia</taxon>
        <taxon>Elateroidea</taxon>
        <taxon>Elateridae</taxon>
        <taxon>Agrypninae</taxon>
        <taxon>Pyrophorini</taxon>
        <taxon>Ignelater</taxon>
    </lineage>
</organism>
<protein>
    <submittedName>
        <fullName evidence="2">Uncharacterized protein</fullName>
    </submittedName>
</protein>
<comment type="caution">
    <text evidence="2">The sequence shown here is derived from an EMBL/GenBank/DDBJ whole genome shotgun (WGS) entry which is preliminary data.</text>
</comment>
<dbReference type="AlphaFoldDB" id="A0A8K0CBF2"/>
<name>A0A8K0CBF2_IGNLU</name>
<sequence length="137" mass="15960">MPIAVTQMGLPRMLMYLLIVISFYVREGSLQECHYDVHQQNLVFCTHITTNEELRNHINEALSPYGNITWIIEILRLRDCDMLNLTINKLRFLSQLQEINIWNSNISTLSSGNPNETMNNNGMYVRPKKTVINLHII</sequence>
<accession>A0A8K0CBF2</accession>
<dbReference type="EMBL" id="VTPC01090216">
    <property type="protein sequence ID" value="KAF2884184.1"/>
    <property type="molecule type" value="Genomic_DNA"/>
</dbReference>